<reference evidence="8 9" key="1">
    <citation type="journal article" date="2013" name="Curr. Biol.">
        <title>The Genome of the Foraminiferan Reticulomyxa filosa.</title>
        <authorList>
            <person name="Glockner G."/>
            <person name="Hulsmann N."/>
            <person name="Schleicher M."/>
            <person name="Noegel A.A."/>
            <person name="Eichinger L."/>
            <person name="Gallinger C."/>
            <person name="Pawlowski J."/>
            <person name="Sierra R."/>
            <person name="Euteneuer U."/>
            <person name="Pillet L."/>
            <person name="Moustafa A."/>
            <person name="Platzer M."/>
            <person name="Groth M."/>
            <person name="Szafranski K."/>
            <person name="Schliwa M."/>
        </authorList>
    </citation>
    <scope>NUCLEOTIDE SEQUENCE [LARGE SCALE GENOMIC DNA]</scope>
</reference>
<evidence type="ECO:0000256" key="5">
    <source>
        <dbReference type="ARBA" id="ARBA00022840"/>
    </source>
</evidence>
<dbReference type="Proteomes" id="UP000023152">
    <property type="component" value="Unassembled WGS sequence"/>
</dbReference>
<proteinExistence type="predicted"/>
<dbReference type="InterPro" id="IPR000719">
    <property type="entry name" value="Prot_kinase_dom"/>
</dbReference>
<accession>X6M6A2</accession>
<dbReference type="SUPFAM" id="SSF56112">
    <property type="entry name" value="Protein kinase-like (PK-like)"/>
    <property type="match status" value="1"/>
</dbReference>
<evidence type="ECO:0000313" key="9">
    <source>
        <dbReference type="Proteomes" id="UP000023152"/>
    </source>
</evidence>
<comment type="caution">
    <text evidence="8">The sequence shown here is derived from an EMBL/GenBank/DDBJ whole genome shotgun (WGS) entry which is preliminary data.</text>
</comment>
<dbReference type="InterPro" id="IPR051175">
    <property type="entry name" value="CLK_kinases"/>
</dbReference>
<evidence type="ECO:0000256" key="6">
    <source>
        <dbReference type="SAM" id="MobiDB-lite"/>
    </source>
</evidence>
<dbReference type="InterPro" id="IPR011009">
    <property type="entry name" value="Kinase-like_dom_sf"/>
</dbReference>
<dbReference type="GO" id="GO:0043484">
    <property type="term" value="P:regulation of RNA splicing"/>
    <property type="evidence" value="ECO:0007669"/>
    <property type="project" value="TreeGrafter"/>
</dbReference>
<keyword evidence="1" id="KW-0723">Serine/threonine-protein kinase</keyword>
<evidence type="ECO:0000256" key="2">
    <source>
        <dbReference type="ARBA" id="ARBA00022679"/>
    </source>
</evidence>
<organism evidence="8 9">
    <name type="scientific">Reticulomyxa filosa</name>
    <dbReference type="NCBI Taxonomy" id="46433"/>
    <lineage>
        <taxon>Eukaryota</taxon>
        <taxon>Sar</taxon>
        <taxon>Rhizaria</taxon>
        <taxon>Retaria</taxon>
        <taxon>Foraminifera</taxon>
        <taxon>Monothalamids</taxon>
        <taxon>Reticulomyxidae</taxon>
        <taxon>Reticulomyxa</taxon>
    </lineage>
</organism>
<evidence type="ECO:0000313" key="8">
    <source>
        <dbReference type="EMBL" id="ETO09424.1"/>
    </source>
</evidence>
<dbReference type="EMBL" id="ASPP01024074">
    <property type="protein sequence ID" value="ETO09424.1"/>
    <property type="molecule type" value="Genomic_DNA"/>
</dbReference>
<dbReference type="GO" id="GO:0005634">
    <property type="term" value="C:nucleus"/>
    <property type="evidence" value="ECO:0007669"/>
    <property type="project" value="TreeGrafter"/>
</dbReference>
<feature type="region of interest" description="Disordered" evidence="6">
    <location>
        <begin position="135"/>
        <end position="154"/>
    </location>
</feature>
<dbReference type="PANTHER" id="PTHR45646">
    <property type="entry name" value="SERINE/THREONINE-PROTEIN KINASE DOA-RELATED"/>
    <property type="match status" value="1"/>
</dbReference>
<feature type="compositionally biased region" description="Low complexity" evidence="6">
    <location>
        <begin position="137"/>
        <end position="154"/>
    </location>
</feature>
<gene>
    <name evidence="8" type="ORF">RFI_27953</name>
</gene>
<keyword evidence="2" id="KW-0808">Transferase</keyword>
<feature type="domain" description="Protein kinase" evidence="7">
    <location>
        <begin position="1"/>
        <end position="124"/>
    </location>
</feature>
<dbReference type="PANTHER" id="PTHR45646:SF11">
    <property type="entry name" value="SERINE_THREONINE-PROTEIN KINASE DOA"/>
    <property type="match status" value="1"/>
</dbReference>
<dbReference type="GO" id="GO:0004674">
    <property type="term" value="F:protein serine/threonine kinase activity"/>
    <property type="evidence" value="ECO:0007669"/>
    <property type="project" value="UniProtKB-KW"/>
</dbReference>
<dbReference type="GO" id="GO:0005524">
    <property type="term" value="F:ATP binding"/>
    <property type="evidence" value="ECO:0007669"/>
    <property type="project" value="UniProtKB-KW"/>
</dbReference>
<dbReference type="Pfam" id="PF00069">
    <property type="entry name" value="Pkinase"/>
    <property type="match status" value="1"/>
</dbReference>
<keyword evidence="5" id="KW-0067">ATP-binding</keyword>
<evidence type="ECO:0000256" key="3">
    <source>
        <dbReference type="ARBA" id="ARBA00022741"/>
    </source>
</evidence>
<dbReference type="PROSITE" id="PS50011">
    <property type="entry name" value="PROTEIN_KINASE_DOM"/>
    <property type="match status" value="1"/>
</dbReference>
<protein>
    <submittedName>
        <fullName evidence="8">Dual specificity protein kinase CLK4 isoform 4</fullName>
    </submittedName>
</protein>
<dbReference type="AlphaFoldDB" id="X6M6A2"/>
<evidence type="ECO:0000256" key="1">
    <source>
        <dbReference type="ARBA" id="ARBA00022527"/>
    </source>
</evidence>
<keyword evidence="3" id="KW-0547">Nucleotide-binding</keyword>
<evidence type="ECO:0000256" key="4">
    <source>
        <dbReference type="ARBA" id="ARBA00022777"/>
    </source>
</evidence>
<evidence type="ECO:0000259" key="7">
    <source>
        <dbReference type="PROSITE" id="PS50011"/>
    </source>
</evidence>
<name>X6M6A2_RETFI</name>
<keyword evidence="9" id="KW-1185">Reference proteome</keyword>
<dbReference type="Gene3D" id="1.10.510.10">
    <property type="entry name" value="Transferase(Phosphotransferase) domain 1"/>
    <property type="match status" value="1"/>
</dbReference>
<keyword evidence="4 8" id="KW-0418">Kinase</keyword>
<sequence>MNWKRSVDIWSIGCVILEFLNGSMVFNTHCPIDHLNQMQSLIGPIPQKLVQSSAPQKLAEYFHSTFQLKMESAKQSRAQARSLETYFDLKKADQAELYDLTKGMLRWFATDRITANEILQHNYWIISDPNKKRSQSVKKQSQQSPVPKQSRSFQTMQTQLQQQPQYTYIFKPIEAHFVSLCIYSIFFLKCELHMENKCADKLFFDYRYFQLMLQFLHLKHKTYFFL</sequence>
<dbReference type="OrthoDB" id="283111at2759"/>